<dbReference type="Pfam" id="PF02729">
    <property type="entry name" value="OTCace_N"/>
    <property type="match status" value="1"/>
</dbReference>
<dbReference type="STRING" id="1160895.CM19_07550"/>
<evidence type="ECO:0000256" key="6">
    <source>
        <dbReference type="ARBA" id="ARBA00048859"/>
    </source>
</evidence>
<evidence type="ECO:0000256" key="5">
    <source>
        <dbReference type="ARBA" id="ARBA00043884"/>
    </source>
</evidence>
<dbReference type="GO" id="GO:0004070">
    <property type="term" value="F:aspartate carbamoyltransferase activity"/>
    <property type="evidence" value="ECO:0007669"/>
    <property type="project" value="UniProtKB-UniRule"/>
</dbReference>
<dbReference type="NCBIfam" id="TIGR00670">
    <property type="entry name" value="asp_carb_tr"/>
    <property type="match status" value="1"/>
</dbReference>
<feature type="binding site" evidence="7">
    <location>
        <position position="49"/>
    </location>
    <ligand>
        <name>carbamoyl phosphate</name>
        <dbReference type="ChEBI" id="CHEBI:58228"/>
    </ligand>
</feature>
<dbReference type="InterPro" id="IPR006131">
    <property type="entry name" value="Asp_carbamoyltransf_Asp/Orn-bd"/>
</dbReference>
<keyword evidence="11" id="KW-1185">Reference proteome</keyword>
<evidence type="ECO:0000256" key="3">
    <source>
        <dbReference type="ARBA" id="ARBA00022679"/>
    </source>
</evidence>
<evidence type="ECO:0000259" key="9">
    <source>
        <dbReference type="Pfam" id="PF02729"/>
    </source>
</evidence>
<keyword evidence="4 7" id="KW-0665">Pyrimidine biosynthesis</keyword>
<keyword evidence="3 7" id="KW-0808">Transferase</keyword>
<dbReference type="InterPro" id="IPR006132">
    <property type="entry name" value="Asp/Orn_carbamoyltranf_P-bd"/>
</dbReference>
<feature type="binding site" evidence="7">
    <location>
        <position position="77"/>
    </location>
    <ligand>
        <name>L-aspartate</name>
        <dbReference type="ChEBI" id="CHEBI:29991"/>
    </ligand>
</feature>
<dbReference type="Proteomes" id="UP000024332">
    <property type="component" value="Unassembled WGS sequence"/>
</dbReference>
<evidence type="ECO:0000256" key="4">
    <source>
        <dbReference type="ARBA" id="ARBA00022975"/>
    </source>
</evidence>
<dbReference type="NCBIfam" id="NF002032">
    <property type="entry name" value="PRK00856.1"/>
    <property type="match status" value="1"/>
</dbReference>
<feature type="domain" description="Aspartate/ornithine carbamoyltransferase carbamoyl-P binding" evidence="9">
    <location>
        <begin position="3"/>
        <end position="137"/>
    </location>
</feature>
<evidence type="ECO:0000256" key="1">
    <source>
        <dbReference type="ARBA" id="ARBA00004852"/>
    </source>
</evidence>
<name>A0A031LN54_9CREN</name>
<feature type="binding site" evidence="7">
    <location>
        <position position="126"/>
    </location>
    <ligand>
        <name>carbamoyl phosphate</name>
        <dbReference type="ChEBI" id="CHEBI:58228"/>
    </ligand>
</feature>
<dbReference type="InterPro" id="IPR006130">
    <property type="entry name" value="Asp/Orn_carbamoylTrfase"/>
</dbReference>
<feature type="binding site" evidence="7">
    <location>
        <position position="48"/>
    </location>
    <ligand>
        <name>carbamoyl phosphate</name>
        <dbReference type="ChEBI" id="CHEBI:58228"/>
    </ligand>
</feature>
<evidence type="ECO:0000313" key="10">
    <source>
        <dbReference type="EMBL" id="EZQ04830.1"/>
    </source>
</evidence>
<dbReference type="InterPro" id="IPR002082">
    <property type="entry name" value="Asp_carbamoyltransf"/>
</dbReference>
<sequence>MEDVISAYDFSRDQYLEIFSLADEILKGRKIKMKEKIIAEAFFEPSTRTALSFSAAAQRLGMNVIGFSSQEGTSVVKGENLADTIRMMENYSDCIVIRHKFDGAAKFAAEVSSKPVINAGDGKHEHPTQTLVDLYTIFKTFNTIDGLNFGLIGDLRYARTVNSLLRGLTRFKPKSVYLISPPPLKARKEILRELNYEYVELNSPYDVLHDLDVVYVTRIQKERFPDEVEYEKVKESYTIDEKIVNSMRKGSIILHPLPRVNEIDRKIDVSPHAKYFYQASLAVPIRQALFVKILGE</sequence>
<comment type="catalytic activity">
    <reaction evidence="6 7">
        <text>carbamoyl phosphate + L-aspartate = N-carbamoyl-L-aspartate + phosphate + H(+)</text>
        <dbReference type="Rhea" id="RHEA:20013"/>
        <dbReference type="ChEBI" id="CHEBI:15378"/>
        <dbReference type="ChEBI" id="CHEBI:29991"/>
        <dbReference type="ChEBI" id="CHEBI:32814"/>
        <dbReference type="ChEBI" id="CHEBI:43474"/>
        <dbReference type="ChEBI" id="CHEBI:58228"/>
        <dbReference type="EC" id="2.1.3.2"/>
    </reaction>
</comment>
<dbReference type="EMBL" id="JFZT01000044">
    <property type="protein sequence ID" value="EZQ04830.1"/>
    <property type="molecule type" value="Genomic_DNA"/>
</dbReference>
<dbReference type="Pfam" id="PF00185">
    <property type="entry name" value="OTCace"/>
    <property type="match status" value="1"/>
</dbReference>
<dbReference type="FunFam" id="3.40.50.1370:FF:000002">
    <property type="entry name" value="Aspartate carbamoyltransferase 2"/>
    <property type="match status" value="1"/>
</dbReference>
<accession>A0A031LN54</accession>
<comment type="function">
    <text evidence="5 7">Catalyzes the condensation of carbamoyl phosphate and aspartate to form carbamoyl aspartate and inorganic phosphate, the committed step in the de novo pyrimidine nucleotide biosynthesis pathway.</text>
</comment>
<dbReference type="UniPathway" id="UPA00070">
    <property type="reaction ID" value="UER00116"/>
</dbReference>
<dbReference type="SUPFAM" id="SSF53671">
    <property type="entry name" value="Aspartate/ornithine carbamoyltransferase"/>
    <property type="match status" value="1"/>
</dbReference>
<feature type="binding site" evidence="7">
    <location>
        <position position="159"/>
    </location>
    <ligand>
        <name>L-aspartate</name>
        <dbReference type="ChEBI" id="CHEBI:29991"/>
    </ligand>
</feature>
<dbReference type="InterPro" id="IPR036901">
    <property type="entry name" value="Asp/Orn_carbamoylTrfase_sf"/>
</dbReference>
<dbReference type="PANTHER" id="PTHR45753">
    <property type="entry name" value="ORNITHINE CARBAMOYLTRANSFERASE, MITOCHONDRIAL"/>
    <property type="match status" value="1"/>
</dbReference>
<feature type="binding site" evidence="7">
    <location>
        <position position="129"/>
    </location>
    <ligand>
        <name>carbamoyl phosphate</name>
        <dbReference type="ChEBI" id="CHEBI:58228"/>
    </ligand>
</feature>
<gene>
    <name evidence="7" type="primary">pyrB</name>
    <name evidence="10" type="ORF">CM19_07550</name>
</gene>
<protein>
    <recommendedName>
        <fullName evidence="7">Aspartate carbamoyltransferase</fullName>
        <ecNumber evidence="7">2.1.3.2</ecNumber>
    </recommendedName>
    <alternativeName>
        <fullName evidence="7">Aspartate transcarbamylase</fullName>
        <shortName evidence="7">ATCase</shortName>
    </alternativeName>
</protein>
<evidence type="ECO:0000256" key="7">
    <source>
        <dbReference type="HAMAP-Rule" id="MF_00001"/>
    </source>
</evidence>
<dbReference type="Gene3D" id="3.40.50.1370">
    <property type="entry name" value="Aspartate/ornithine carbamoyltransferase"/>
    <property type="match status" value="2"/>
</dbReference>
<comment type="subunit">
    <text evidence="7">Heterooligomer of catalytic and regulatory chains.</text>
</comment>
<dbReference type="HAMAP" id="MF_00001">
    <property type="entry name" value="Asp_carb_tr"/>
    <property type="match status" value="1"/>
</dbReference>
<dbReference type="AlphaFoldDB" id="A0A031LN54"/>
<feature type="binding site" evidence="7">
    <location>
        <position position="218"/>
    </location>
    <ligand>
        <name>L-aspartate</name>
        <dbReference type="ChEBI" id="CHEBI:29991"/>
    </ligand>
</feature>
<feature type="binding site" evidence="7">
    <location>
        <position position="258"/>
    </location>
    <ligand>
        <name>carbamoyl phosphate</name>
        <dbReference type="ChEBI" id="CHEBI:58228"/>
    </ligand>
</feature>
<proteinExistence type="inferred from homology"/>
<feature type="domain" description="Aspartate/ornithine carbamoyltransferase Asp/Orn-binding" evidence="8">
    <location>
        <begin position="145"/>
        <end position="291"/>
    </location>
</feature>
<feature type="binding site" evidence="7">
    <location>
        <position position="98"/>
    </location>
    <ligand>
        <name>carbamoyl phosphate</name>
        <dbReference type="ChEBI" id="CHEBI:58228"/>
    </ligand>
</feature>
<organism evidence="10 11">
    <name type="scientific">Candidatus Acidianus copahuensis</name>
    <dbReference type="NCBI Taxonomy" id="1160895"/>
    <lineage>
        <taxon>Archaea</taxon>
        <taxon>Thermoproteota</taxon>
        <taxon>Thermoprotei</taxon>
        <taxon>Sulfolobales</taxon>
        <taxon>Sulfolobaceae</taxon>
        <taxon>Acidianus</taxon>
    </lineage>
</organism>
<reference evidence="10 11" key="1">
    <citation type="submission" date="2014-03" db="EMBL/GenBank/DDBJ databases">
        <title>Draft genome sequence of the novel thermoacidophilic archaea Acidianus copahuensis ALE1 strain, isolated from Copahue volcanic area in Neuquen Argentina.</title>
        <authorList>
            <person name="Urbieta M.S."/>
            <person name="Rascovan N."/>
            <person name="Castro C."/>
            <person name="Revale S."/>
            <person name="Giaveno M.A."/>
            <person name="Vazquez M.P."/>
            <person name="Donati E.R."/>
        </authorList>
    </citation>
    <scope>NUCLEOTIDE SEQUENCE [LARGE SCALE GENOMIC DNA]</scope>
    <source>
        <strain evidence="10 11">ALE1</strain>
    </source>
</reference>
<dbReference type="GO" id="GO:0006207">
    <property type="term" value="P:'de novo' pyrimidine nucleobase biosynthetic process"/>
    <property type="evidence" value="ECO:0007669"/>
    <property type="project" value="InterPro"/>
</dbReference>
<dbReference type="PRINTS" id="PR00101">
    <property type="entry name" value="ATCASE"/>
</dbReference>
<dbReference type="PRINTS" id="PR00100">
    <property type="entry name" value="AOTCASE"/>
</dbReference>
<dbReference type="GO" id="GO:0006520">
    <property type="term" value="P:amino acid metabolic process"/>
    <property type="evidence" value="ECO:0007669"/>
    <property type="project" value="InterPro"/>
</dbReference>
<dbReference type="GO" id="GO:0016597">
    <property type="term" value="F:amino acid binding"/>
    <property type="evidence" value="ECO:0007669"/>
    <property type="project" value="InterPro"/>
</dbReference>
<feature type="binding site" evidence="7">
    <location>
        <position position="257"/>
    </location>
    <ligand>
        <name>carbamoyl phosphate</name>
        <dbReference type="ChEBI" id="CHEBI:58228"/>
    </ligand>
</feature>
<dbReference type="GO" id="GO:0044205">
    <property type="term" value="P:'de novo' UMP biosynthetic process"/>
    <property type="evidence" value="ECO:0007669"/>
    <property type="project" value="UniProtKB-UniRule"/>
</dbReference>
<dbReference type="PANTHER" id="PTHR45753:SF6">
    <property type="entry name" value="ASPARTATE CARBAMOYLTRANSFERASE"/>
    <property type="match status" value="1"/>
</dbReference>
<evidence type="ECO:0000259" key="8">
    <source>
        <dbReference type="Pfam" id="PF00185"/>
    </source>
</evidence>
<dbReference type="PROSITE" id="PS00097">
    <property type="entry name" value="CARBAMOYLTRANSFERASE"/>
    <property type="match status" value="1"/>
</dbReference>
<evidence type="ECO:0000256" key="2">
    <source>
        <dbReference type="ARBA" id="ARBA00008896"/>
    </source>
</evidence>
<comment type="similarity">
    <text evidence="2 7">Belongs to the aspartate/ornithine carbamoyltransferase superfamily. ATCase family.</text>
</comment>
<comment type="pathway">
    <text evidence="1 7">Pyrimidine metabolism; UMP biosynthesis via de novo pathway; (S)-dihydroorotate from bicarbonate: step 2/3.</text>
</comment>
<dbReference type="OrthoDB" id="7792at2157"/>
<comment type="caution">
    <text evidence="10">The sequence shown here is derived from an EMBL/GenBank/DDBJ whole genome shotgun (WGS) entry which is preliminary data.</text>
</comment>
<evidence type="ECO:0000313" key="11">
    <source>
        <dbReference type="Proteomes" id="UP000024332"/>
    </source>
</evidence>
<dbReference type="RefSeq" id="WP_048099753.1">
    <property type="nucleotide sequence ID" value="NZ_JFZT01000044.1"/>
</dbReference>
<dbReference type="EC" id="2.1.3.2" evidence="7"/>